<dbReference type="EMBL" id="SSMC01000003">
    <property type="protein sequence ID" value="THD66743.1"/>
    <property type="molecule type" value="Genomic_DNA"/>
</dbReference>
<comment type="cofactor">
    <cofactor evidence="9">
        <name>Zn(2+)</name>
        <dbReference type="ChEBI" id="CHEBI:29105"/>
    </cofactor>
    <text evidence="9">Binds 1 zinc ion per subunit.</text>
</comment>
<evidence type="ECO:0000313" key="11">
    <source>
        <dbReference type="Proteomes" id="UP000305939"/>
    </source>
</evidence>
<comment type="function">
    <text evidence="9">Catalyzes hydrolysis of the D-alanyl-D-alanine dipeptide.</text>
</comment>
<evidence type="ECO:0000256" key="8">
    <source>
        <dbReference type="ARBA" id="ARBA00023316"/>
    </source>
</evidence>
<feature type="binding site" evidence="9">
    <location>
        <position position="154"/>
    </location>
    <ligand>
        <name>Zn(2+)</name>
        <dbReference type="ChEBI" id="CHEBI:29105"/>
        <note>catalytic</note>
    </ligand>
</feature>
<dbReference type="GO" id="GO:0008270">
    <property type="term" value="F:zinc ion binding"/>
    <property type="evidence" value="ECO:0007669"/>
    <property type="project" value="UniProtKB-UniRule"/>
</dbReference>
<feature type="binding site" evidence="9">
    <location>
        <position position="214"/>
    </location>
    <ligand>
        <name>Zn(2+)</name>
        <dbReference type="ChEBI" id="CHEBI:29105"/>
        <note>catalytic</note>
    </ligand>
</feature>
<gene>
    <name evidence="10" type="ORF">E7Z59_13260</name>
</gene>
<protein>
    <recommendedName>
        <fullName evidence="9">D-alanyl-D-alanine dipeptidase</fullName>
        <shortName evidence="9">D-Ala-D-Ala dipeptidase</shortName>
        <ecNumber evidence="9">3.4.13.22</ecNumber>
    </recommendedName>
</protein>
<feature type="site" description="Transition state stabilizer" evidence="9">
    <location>
        <position position="120"/>
    </location>
</feature>
<accession>A0A4S3M1A0</accession>
<dbReference type="Gene3D" id="3.30.1380.10">
    <property type="match status" value="1"/>
</dbReference>
<keyword evidence="7 9" id="KW-0482">Metalloprotease</keyword>
<evidence type="ECO:0000256" key="1">
    <source>
        <dbReference type="ARBA" id="ARBA00001362"/>
    </source>
</evidence>
<dbReference type="Proteomes" id="UP000305939">
    <property type="component" value="Unassembled WGS sequence"/>
</dbReference>
<evidence type="ECO:0000256" key="2">
    <source>
        <dbReference type="ARBA" id="ARBA00022670"/>
    </source>
</evidence>
<comment type="catalytic activity">
    <reaction evidence="1 9">
        <text>D-alanyl-D-alanine + H2O = 2 D-alanine</text>
        <dbReference type="Rhea" id="RHEA:20661"/>
        <dbReference type="ChEBI" id="CHEBI:15377"/>
        <dbReference type="ChEBI" id="CHEBI:57416"/>
        <dbReference type="ChEBI" id="CHEBI:57822"/>
        <dbReference type="EC" id="3.4.13.22"/>
    </reaction>
</comment>
<evidence type="ECO:0000256" key="4">
    <source>
        <dbReference type="ARBA" id="ARBA00022801"/>
    </source>
</evidence>
<dbReference type="EC" id="3.4.13.22" evidence="9"/>
<evidence type="ECO:0000256" key="9">
    <source>
        <dbReference type="HAMAP-Rule" id="MF_01924"/>
    </source>
</evidence>
<evidence type="ECO:0000256" key="3">
    <source>
        <dbReference type="ARBA" id="ARBA00022723"/>
    </source>
</evidence>
<dbReference type="AlphaFoldDB" id="A0A4S3M1A0"/>
<organism evidence="10 11">
    <name type="scientific">Robertkochia marina</name>
    <dbReference type="NCBI Taxonomy" id="1227945"/>
    <lineage>
        <taxon>Bacteria</taxon>
        <taxon>Pseudomonadati</taxon>
        <taxon>Bacteroidota</taxon>
        <taxon>Flavobacteriia</taxon>
        <taxon>Flavobacteriales</taxon>
        <taxon>Flavobacteriaceae</taxon>
        <taxon>Robertkochia</taxon>
    </lineage>
</organism>
<dbReference type="HAMAP" id="MF_01924">
    <property type="entry name" value="A_A_dipeptidase"/>
    <property type="match status" value="1"/>
</dbReference>
<evidence type="ECO:0000256" key="7">
    <source>
        <dbReference type="ARBA" id="ARBA00023049"/>
    </source>
</evidence>
<dbReference type="CDD" id="cd14840">
    <property type="entry name" value="D-Ala-D-Ala_dipeptidase_Aad"/>
    <property type="match status" value="1"/>
</dbReference>
<dbReference type="GO" id="GO:0071555">
    <property type="term" value="P:cell wall organization"/>
    <property type="evidence" value="ECO:0007669"/>
    <property type="project" value="UniProtKB-KW"/>
</dbReference>
<evidence type="ECO:0000313" key="10">
    <source>
        <dbReference type="EMBL" id="THD66743.1"/>
    </source>
</evidence>
<dbReference type="PANTHER" id="PTHR43126">
    <property type="entry name" value="D-ALANYL-D-ALANINE DIPEPTIDASE"/>
    <property type="match status" value="1"/>
</dbReference>
<comment type="similarity">
    <text evidence="9">Belongs to the peptidase M15D family.</text>
</comment>
<dbReference type="PROSITE" id="PS51257">
    <property type="entry name" value="PROKAR_LIPOPROTEIN"/>
    <property type="match status" value="1"/>
</dbReference>
<dbReference type="OrthoDB" id="9801430at2"/>
<comment type="caution">
    <text evidence="10">The sequence shown here is derived from an EMBL/GenBank/DDBJ whole genome shotgun (WGS) entry which is preliminary data.</text>
</comment>
<keyword evidence="6 9" id="KW-0224">Dipeptidase</keyword>
<feature type="binding site" evidence="9">
    <location>
        <position position="147"/>
    </location>
    <ligand>
        <name>Zn(2+)</name>
        <dbReference type="ChEBI" id="CHEBI:29105"/>
        <note>catalytic</note>
    </ligand>
</feature>
<dbReference type="SUPFAM" id="SSF55166">
    <property type="entry name" value="Hedgehog/DD-peptidase"/>
    <property type="match status" value="1"/>
</dbReference>
<dbReference type="InterPro" id="IPR000755">
    <property type="entry name" value="A_A_dipeptidase"/>
</dbReference>
<dbReference type="GO" id="GO:0006508">
    <property type="term" value="P:proteolysis"/>
    <property type="evidence" value="ECO:0007669"/>
    <property type="project" value="UniProtKB-KW"/>
</dbReference>
<reference evidence="10 11" key="1">
    <citation type="submission" date="2019-04" db="EMBL/GenBank/DDBJ databases">
        <title>Draft genome sequence of Robertkochia marina CC-AMO-30D.</title>
        <authorList>
            <person name="Hameed A."/>
            <person name="Lin S.-Y."/>
            <person name="Shahina M."/>
            <person name="Lai W.-A."/>
            <person name="Young C.-C."/>
        </authorList>
    </citation>
    <scope>NUCLEOTIDE SEQUENCE [LARGE SCALE GENOMIC DNA]</scope>
    <source>
        <strain evidence="10 11">CC-AMO-30D</strain>
    </source>
</reference>
<evidence type="ECO:0000256" key="6">
    <source>
        <dbReference type="ARBA" id="ARBA00022997"/>
    </source>
</evidence>
<dbReference type="InterPro" id="IPR009045">
    <property type="entry name" value="Zn_M74/Hedgehog-like"/>
</dbReference>
<keyword evidence="11" id="KW-1185">Reference proteome</keyword>
<keyword evidence="8" id="KW-0961">Cell wall biogenesis/degradation</keyword>
<dbReference type="GO" id="GO:0008237">
    <property type="term" value="F:metallopeptidase activity"/>
    <property type="evidence" value="ECO:0007669"/>
    <property type="project" value="UniProtKB-KW"/>
</dbReference>
<proteinExistence type="inferred from homology"/>
<keyword evidence="3 9" id="KW-0479">Metal-binding</keyword>
<keyword evidence="5 9" id="KW-0862">Zinc</keyword>
<name>A0A4S3M1A0_9FLAO</name>
<keyword evidence="4 9" id="KW-0378">Hydrolase</keyword>
<dbReference type="Pfam" id="PF01427">
    <property type="entry name" value="Peptidase_M15"/>
    <property type="match status" value="1"/>
</dbReference>
<sequence>MSRILICLFLITFISCKENTDRPTAAEPTVAEVKEDIAPTPVATQPDLQSLPDTSFVRLADYSRDFVYDMKYATTDNFLEKQVYECDECYTRVNTAKALIAVNKAFMEKGYRIKFYDCYRPHSVQKKMWEIYPNPIYVADPAKGSIHNKGGAVDITLVDMEDNELNMGTPFDFFGKKAHHAFGDLPEDVLNNRKVLKETMEAYGFNAITSEWWHYNYGPTLNYEVADFVWHCE</sequence>
<feature type="active site" description="Proton donor/acceptor" evidence="9">
    <location>
        <position position="211"/>
    </location>
</feature>
<evidence type="ECO:0000256" key="5">
    <source>
        <dbReference type="ARBA" id="ARBA00022833"/>
    </source>
</evidence>
<dbReference type="PANTHER" id="PTHR43126:SF1">
    <property type="entry name" value="D-ALANYL-D-ALANINE DIPEPTIDASE"/>
    <property type="match status" value="1"/>
</dbReference>
<dbReference type="RefSeq" id="WP_136336813.1">
    <property type="nucleotide sequence ID" value="NZ_QXMP01000011.1"/>
</dbReference>
<dbReference type="GO" id="GO:0160237">
    <property type="term" value="F:D-Ala-D-Ala dipeptidase activity"/>
    <property type="evidence" value="ECO:0007669"/>
    <property type="project" value="UniProtKB-EC"/>
</dbReference>
<keyword evidence="2 9" id="KW-0645">Protease</keyword>